<keyword evidence="3 5" id="KW-1133">Transmembrane helix</keyword>
<feature type="transmembrane region" description="Helical" evidence="5">
    <location>
        <begin position="134"/>
        <end position="153"/>
    </location>
</feature>
<keyword evidence="4 5" id="KW-0472">Membrane</keyword>
<feature type="transmembrane region" description="Helical" evidence="5">
    <location>
        <begin position="94"/>
        <end position="113"/>
    </location>
</feature>
<dbReference type="InterPro" id="IPR007300">
    <property type="entry name" value="CidB/LrgB"/>
</dbReference>
<feature type="chain" id="PRO_5042110726" description="Plastidal glycolate/glycerate translocator 1, chloroplastic" evidence="6">
    <location>
        <begin position="26"/>
        <end position="504"/>
    </location>
</feature>
<dbReference type="AlphaFoldDB" id="A0AAD2JKC0"/>
<dbReference type="PANTHER" id="PTHR30249">
    <property type="entry name" value="PUTATIVE SEROTONIN TRANSPORTER"/>
    <property type="match status" value="1"/>
</dbReference>
<protein>
    <recommendedName>
        <fullName evidence="9">Plastidal glycolate/glycerate translocator 1, chloroplastic</fullName>
    </recommendedName>
</protein>
<organism evidence="7 8">
    <name type="scientific">Cylindrotheca closterium</name>
    <dbReference type="NCBI Taxonomy" id="2856"/>
    <lineage>
        <taxon>Eukaryota</taxon>
        <taxon>Sar</taxon>
        <taxon>Stramenopiles</taxon>
        <taxon>Ochrophyta</taxon>
        <taxon>Bacillariophyta</taxon>
        <taxon>Bacillariophyceae</taxon>
        <taxon>Bacillariophycidae</taxon>
        <taxon>Bacillariales</taxon>
        <taxon>Bacillariaceae</taxon>
        <taxon>Cylindrotheca</taxon>
    </lineage>
</organism>
<comment type="caution">
    <text evidence="7">The sequence shown here is derived from an EMBL/GenBank/DDBJ whole genome shotgun (WGS) entry which is preliminary data.</text>
</comment>
<evidence type="ECO:0000256" key="1">
    <source>
        <dbReference type="ARBA" id="ARBA00004141"/>
    </source>
</evidence>
<feature type="transmembrane region" description="Helical" evidence="5">
    <location>
        <begin position="356"/>
        <end position="379"/>
    </location>
</feature>
<evidence type="ECO:0000256" key="3">
    <source>
        <dbReference type="ARBA" id="ARBA00022989"/>
    </source>
</evidence>
<evidence type="ECO:0000256" key="6">
    <source>
        <dbReference type="SAM" id="SignalP"/>
    </source>
</evidence>
<evidence type="ECO:0000313" key="7">
    <source>
        <dbReference type="EMBL" id="CAJ1956664.1"/>
    </source>
</evidence>
<dbReference type="PANTHER" id="PTHR30249:SF0">
    <property type="entry name" value="PLASTIDAL GLYCOLATE_GLYCERATE TRANSLOCATOR 1, CHLOROPLASTIC"/>
    <property type="match status" value="1"/>
</dbReference>
<name>A0AAD2JKC0_9STRA</name>
<keyword evidence="2 5" id="KW-0812">Transmembrane</keyword>
<feature type="transmembrane region" description="Helical" evidence="5">
    <location>
        <begin position="249"/>
        <end position="268"/>
    </location>
</feature>
<proteinExistence type="predicted"/>
<dbReference type="Pfam" id="PF04172">
    <property type="entry name" value="LrgB"/>
    <property type="match status" value="1"/>
</dbReference>
<feature type="signal peptide" evidence="6">
    <location>
        <begin position="1"/>
        <end position="25"/>
    </location>
</feature>
<evidence type="ECO:0000256" key="5">
    <source>
        <dbReference type="SAM" id="Phobius"/>
    </source>
</evidence>
<feature type="transmembrane region" description="Helical" evidence="5">
    <location>
        <begin position="327"/>
        <end position="344"/>
    </location>
</feature>
<reference evidence="7" key="1">
    <citation type="submission" date="2023-08" db="EMBL/GenBank/DDBJ databases">
        <authorList>
            <person name="Audoor S."/>
            <person name="Bilcke G."/>
        </authorList>
    </citation>
    <scope>NUCLEOTIDE SEQUENCE</scope>
</reference>
<feature type="transmembrane region" description="Helical" evidence="5">
    <location>
        <begin position="280"/>
        <end position="306"/>
    </location>
</feature>
<accession>A0AAD2JKC0</accession>
<evidence type="ECO:0000256" key="2">
    <source>
        <dbReference type="ARBA" id="ARBA00022692"/>
    </source>
</evidence>
<comment type="subcellular location">
    <subcellularLocation>
        <location evidence="1">Membrane</location>
        <topology evidence="1">Multi-pass membrane protein</topology>
    </subcellularLocation>
</comment>
<feature type="transmembrane region" description="Helical" evidence="5">
    <location>
        <begin position="165"/>
        <end position="187"/>
    </location>
</feature>
<keyword evidence="8" id="KW-1185">Reference proteome</keyword>
<feature type="transmembrane region" description="Helical" evidence="5">
    <location>
        <begin position="400"/>
        <end position="427"/>
    </location>
</feature>
<dbReference type="Proteomes" id="UP001295423">
    <property type="component" value="Unassembled WGS sequence"/>
</dbReference>
<evidence type="ECO:0000313" key="8">
    <source>
        <dbReference type="Proteomes" id="UP001295423"/>
    </source>
</evidence>
<gene>
    <name evidence="7" type="ORF">CYCCA115_LOCUS16340</name>
</gene>
<keyword evidence="6" id="KW-0732">Signal</keyword>
<dbReference type="GO" id="GO:0016020">
    <property type="term" value="C:membrane"/>
    <property type="evidence" value="ECO:0007669"/>
    <property type="project" value="UniProtKB-SubCell"/>
</dbReference>
<feature type="transmembrane region" description="Helical" evidence="5">
    <location>
        <begin position="469"/>
        <end position="490"/>
    </location>
</feature>
<dbReference type="EMBL" id="CAKOGP040001922">
    <property type="protein sequence ID" value="CAJ1956664.1"/>
    <property type="molecule type" value="Genomic_DNA"/>
</dbReference>
<sequence length="504" mass="51895">MMLPKLLLSTLFLIAFFAALPSSLAESRNGLQYSAATSTKAIISNKTPPTSSFAIEQAVSHRGGNSGQRDSLTGAVIMTLVERVTNRVLKSQGISFPSMLGGCIALLGFMLAAEFISPGVGDSMFSSLSPGSALLAKWLPVFFVPGLAMLPLAPSVGSGFEVAKVLAVVIIGWAYSISTVTYPVLFLRLSQGASNKKAAPAPVKKLKKKAAPAVAPVKPFADETLSGLLKGSVATAILSFAATKMGNDLATPLQSIFLGISTFATYVWAARLPSSFNTFIHPLITSTILTLGVIYATGLATGFTFINVLKTYKTGTLDLMKTGAGDVLLFLLGPSVVSFAVAIYGRKKLLKENFLIVMIGMLISSGGGLFGTAAFVRLIQLGGKTGALVRLSVLSRNVTTALSMAIAGMLGGDVSIAASVVVLTGIFGATCARRTLDALGITDPITRGLATGASSQGLGVATLVNEPDAFPFAAMGMVLTAVVATCLVSIPAVKDALIKLSGGA</sequence>
<evidence type="ECO:0000256" key="4">
    <source>
        <dbReference type="ARBA" id="ARBA00023136"/>
    </source>
</evidence>
<evidence type="ECO:0008006" key="9">
    <source>
        <dbReference type="Google" id="ProtNLM"/>
    </source>
</evidence>